<proteinExistence type="predicted"/>
<dbReference type="EMBL" id="BK015264">
    <property type="protein sequence ID" value="DAD98598.1"/>
    <property type="molecule type" value="Genomic_DNA"/>
</dbReference>
<evidence type="ECO:0000313" key="1">
    <source>
        <dbReference type="EMBL" id="DAD98598.1"/>
    </source>
</evidence>
<name>A0A8S5NV32_9CAUD</name>
<reference evidence="1" key="1">
    <citation type="journal article" date="2021" name="Proc. Natl. Acad. Sci. U.S.A.">
        <title>A Catalog of Tens of Thousands of Viruses from Human Metagenomes Reveals Hidden Associations with Chronic Diseases.</title>
        <authorList>
            <person name="Tisza M.J."/>
            <person name="Buck C.B."/>
        </authorList>
    </citation>
    <scope>NUCLEOTIDE SEQUENCE</scope>
    <source>
        <strain evidence="1">CtTnV63</strain>
    </source>
</reference>
<organism evidence="1">
    <name type="scientific">Siphoviridae sp. ctTnV63</name>
    <dbReference type="NCBI Taxonomy" id="2825523"/>
    <lineage>
        <taxon>Viruses</taxon>
        <taxon>Duplodnaviria</taxon>
        <taxon>Heunggongvirae</taxon>
        <taxon>Uroviricota</taxon>
        <taxon>Caudoviricetes</taxon>
    </lineage>
</organism>
<protein>
    <submittedName>
        <fullName evidence="1">Uncharacterized protein</fullName>
    </submittedName>
</protein>
<accession>A0A8S5NV32</accession>
<sequence length="59" mass="6951">MKTEWYCIPVQNEAFWQTIESLRCYVPGICFEWGNSGMFSITAPPEWFESIDDEFAVFC</sequence>